<accession>A0A8R1Z7N4</accession>
<accession>A0A2A6CNU6</accession>
<name>A0A2A6CNU6_PRIPA</name>
<evidence type="ECO:0000313" key="1">
    <source>
        <dbReference type="EnsemblMetazoa" id="PPA45702.1"/>
    </source>
</evidence>
<dbReference type="OrthoDB" id="10262656at2759"/>
<keyword evidence="2" id="KW-1185">Reference proteome</keyword>
<dbReference type="EnsemblMetazoa" id="PPA45702.1">
    <property type="protein sequence ID" value="PPA45702.1"/>
    <property type="gene ID" value="WBGene00284071"/>
</dbReference>
<gene>
    <name evidence="1" type="primary">WBGene00284071</name>
</gene>
<proteinExistence type="predicted"/>
<evidence type="ECO:0000313" key="2">
    <source>
        <dbReference type="Proteomes" id="UP000005239"/>
    </source>
</evidence>
<reference evidence="2" key="1">
    <citation type="journal article" date="2008" name="Nat. Genet.">
        <title>The Pristionchus pacificus genome provides a unique perspective on nematode lifestyle and parasitism.</title>
        <authorList>
            <person name="Dieterich C."/>
            <person name="Clifton S.W."/>
            <person name="Schuster L.N."/>
            <person name="Chinwalla A."/>
            <person name="Delehaunty K."/>
            <person name="Dinkelacker I."/>
            <person name="Fulton L."/>
            <person name="Fulton R."/>
            <person name="Godfrey J."/>
            <person name="Minx P."/>
            <person name="Mitreva M."/>
            <person name="Roeseler W."/>
            <person name="Tian H."/>
            <person name="Witte H."/>
            <person name="Yang S.P."/>
            <person name="Wilson R.K."/>
            <person name="Sommer R.J."/>
        </authorList>
    </citation>
    <scope>NUCLEOTIDE SEQUENCE [LARGE SCALE GENOMIC DNA]</scope>
    <source>
        <strain evidence="2">PS312</strain>
    </source>
</reference>
<reference evidence="1" key="2">
    <citation type="submission" date="2022-06" db="UniProtKB">
        <authorList>
            <consortium name="EnsemblMetazoa"/>
        </authorList>
    </citation>
    <scope>IDENTIFICATION</scope>
    <source>
        <strain evidence="1">PS312</strain>
    </source>
</reference>
<organism evidence="1 2">
    <name type="scientific">Pristionchus pacificus</name>
    <name type="common">Parasitic nematode worm</name>
    <dbReference type="NCBI Taxonomy" id="54126"/>
    <lineage>
        <taxon>Eukaryota</taxon>
        <taxon>Metazoa</taxon>
        <taxon>Ecdysozoa</taxon>
        <taxon>Nematoda</taxon>
        <taxon>Chromadorea</taxon>
        <taxon>Rhabditida</taxon>
        <taxon>Rhabditina</taxon>
        <taxon>Diplogasteromorpha</taxon>
        <taxon>Diplogasteroidea</taxon>
        <taxon>Neodiplogasteridae</taxon>
        <taxon>Pristionchus</taxon>
    </lineage>
</organism>
<dbReference type="Proteomes" id="UP000005239">
    <property type="component" value="Unassembled WGS sequence"/>
</dbReference>
<dbReference type="AlphaFoldDB" id="A0A2A6CNU6"/>
<protein>
    <submittedName>
        <fullName evidence="1">Uncharacterized protein</fullName>
    </submittedName>
</protein>
<sequence>MGEGKRGRREEGKGINIENIFGDHGEGAVTQWLCARNTIRKVTSSTPPALRSTQNQGVSITFAYDELEV</sequence>